<evidence type="ECO:0000256" key="1">
    <source>
        <dbReference type="SAM" id="MobiDB-lite"/>
    </source>
</evidence>
<keyword evidence="4" id="KW-1185">Reference proteome</keyword>
<dbReference type="EMBL" id="JARQWQ010000033">
    <property type="protein sequence ID" value="KAK2561395.1"/>
    <property type="molecule type" value="Genomic_DNA"/>
</dbReference>
<dbReference type="EMBL" id="JARQWQ010000021">
    <property type="protein sequence ID" value="KAK2564852.1"/>
    <property type="molecule type" value="Genomic_DNA"/>
</dbReference>
<name>A0AAD9QP68_ACRCE</name>
<evidence type="ECO:0000313" key="3">
    <source>
        <dbReference type="EMBL" id="KAK2564852.1"/>
    </source>
</evidence>
<dbReference type="AlphaFoldDB" id="A0AAD9QP68"/>
<protein>
    <submittedName>
        <fullName evidence="3">Uncharacterized protein</fullName>
    </submittedName>
</protein>
<evidence type="ECO:0000313" key="4">
    <source>
        <dbReference type="Proteomes" id="UP001249851"/>
    </source>
</evidence>
<feature type="region of interest" description="Disordered" evidence="1">
    <location>
        <begin position="26"/>
        <end position="50"/>
    </location>
</feature>
<gene>
    <name evidence="3" type="ORF">P5673_011547</name>
    <name evidence="2" type="ORF">P5673_015914</name>
</gene>
<reference evidence="3" key="2">
    <citation type="journal article" date="2023" name="Science">
        <title>Genomic signatures of disease resistance in endangered staghorn corals.</title>
        <authorList>
            <person name="Vollmer S.V."/>
            <person name="Selwyn J.D."/>
            <person name="Despard B.A."/>
            <person name="Roesel C.L."/>
        </authorList>
    </citation>
    <scope>NUCLEOTIDE SEQUENCE</scope>
    <source>
        <strain evidence="3">K2</strain>
    </source>
</reference>
<proteinExistence type="predicted"/>
<sequence>MVKKLILRAINRLLNHLLLRQNRFVDLPPPREEPARTRSPPRKLQLPGRFPNPNNIQSLSIIHQI</sequence>
<reference evidence="3" key="1">
    <citation type="journal article" date="2023" name="G3 (Bethesda)">
        <title>Whole genome assembly and annotation of the endangered Caribbean coral Acropora cervicornis.</title>
        <authorList>
            <person name="Selwyn J.D."/>
            <person name="Vollmer S.V."/>
        </authorList>
    </citation>
    <scope>NUCLEOTIDE SEQUENCE</scope>
    <source>
        <strain evidence="3">K2</strain>
    </source>
</reference>
<comment type="caution">
    <text evidence="3">The sequence shown here is derived from an EMBL/GenBank/DDBJ whole genome shotgun (WGS) entry which is preliminary data.</text>
</comment>
<organism evidence="3 4">
    <name type="scientific">Acropora cervicornis</name>
    <name type="common">Staghorn coral</name>
    <dbReference type="NCBI Taxonomy" id="6130"/>
    <lineage>
        <taxon>Eukaryota</taxon>
        <taxon>Metazoa</taxon>
        <taxon>Cnidaria</taxon>
        <taxon>Anthozoa</taxon>
        <taxon>Hexacorallia</taxon>
        <taxon>Scleractinia</taxon>
        <taxon>Astrocoeniina</taxon>
        <taxon>Acroporidae</taxon>
        <taxon>Acropora</taxon>
    </lineage>
</organism>
<dbReference type="Proteomes" id="UP001249851">
    <property type="component" value="Unassembled WGS sequence"/>
</dbReference>
<evidence type="ECO:0000313" key="2">
    <source>
        <dbReference type="EMBL" id="KAK2561395.1"/>
    </source>
</evidence>
<accession>A0AAD9QP68</accession>